<reference evidence="2 3" key="1">
    <citation type="submission" date="2012-01" db="EMBL/GenBank/DDBJ databases">
        <title>Improved High-Quality Draft sequence of Saccharomonospora xinjiangensis XJ-54.</title>
        <authorList>
            <consortium name="US DOE Joint Genome Institute"/>
            <person name="Lucas S."/>
            <person name="Han J."/>
            <person name="Lapidus A."/>
            <person name="Cheng J.-F."/>
            <person name="Goodwin L."/>
            <person name="Pitluck S."/>
            <person name="Peters L."/>
            <person name="Mikhailova N."/>
            <person name="Teshima H."/>
            <person name="Detter J.C."/>
            <person name="Han C."/>
            <person name="Tapia R."/>
            <person name="Land M."/>
            <person name="Hauser L."/>
            <person name="Kyrpides N."/>
            <person name="Ivanova N."/>
            <person name="Pagani I."/>
            <person name="Brambilla E.-M."/>
            <person name="Klenk H.-P."/>
            <person name="Woyke T."/>
        </authorList>
    </citation>
    <scope>NUCLEOTIDE SEQUENCE [LARGE SCALE GENOMIC DNA]</scope>
    <source>
        <strain evidence="2 3">XJ-54</strain>
    </source>
</reference>
<sequence length="238" mass="26815">MTRVQKTTFTEHPWRIHEITRDFHIEDVWAFRTPGAGPSDFPVMLAAIQAAGEPAKQPWLVRSLFALRWKLGALLGWDRPSSGIGRRVASLRDRLPDDLRNAPRGKDVEGMPFTSVYELDTECASELANKTVHTVMHLGWARKPDGEYRLQMTVLVKPNGLLGKLYLAAIAPFRYLVVYPAMTRQWERAWRERGQPSAAEGEPASSRITRNRVHSQPDTPLGCRRGQKHADGHTGSVS</sequence>
<evidence type="ECO:0000313" key="2">
    <source>
        <dbReference type="EMBL" id="EID53042.1"/>
    </source>
</evidence>
<evidence type="ECO:0000256" key="1">
    <source>
        <dbReference type="SAM" id="MobiDB-lite"/>
    </source>
</evidence>
<dbReference type="HOGENOM" id="CLU_1371287_0_0_11"/>
<dbReference type="AlphaFoldDB" id="I0UYT9"/>
<dbReference type="eggNOG" id="ENOG502ZEUB">
    <property type="taxonomic scope" value="Bacteria"/>
</dbReference>
<evidence type="ECO:0000313" key="3">
    <source>
        <dbReference type="Proteomes" id="UP000004691"/>
    </source>
</evidence>
<organism evidence="2 3">
    <name type="scientific">Saccharomonospora xinjiangensis XJ-54</name>
    <dbReference type="NCBI Taxonomy" id="882086"/>
    <lineage>
        <taxon>Bacteria</taxon>
        <taxon>Bacillati</taxon>
        <taxon>Actinomycetota</taxon>
        <taxon>Actinomycetes</taxon>
        <taxon>Pseudonocardiales</taxon>
        <taxon>Pseudonocardiaceae</taxon>
        <taxon>Saccharomonospora</taxon>
    </lineage>
</organism>
<evidence type="ECO:0008006" key="4">
    <source>
        <dbReference type="Google" id="ProtNLM"/>
    </source>
</evidence>
<proteinExistence type="predicted"/>
<dbReference type="EMBL" id="JH636049">
    <property type="protein sequence ID" value="EID53042.1"/>
    <property type="molecule type" value="Genomic_DNA"/>
</dbReference>
<protein>
    <recommendedName>
        <fullName evidence="4">DUF2867 domain-containing protein</fullName>
    </recommendedName>
</protein>
<dbReference type="Pfam" id="PF11066">
    <property type="entry name" value="DUF2867"/>
    <property type="match status" value="1"/>
</dbReference>
<feature type="region of interest" description="Disordered" evidence="1">
    <location>
        <begin position="191"/>
        <end position="238"/>
    </location>
</feature>
<dbReference type="STRING" id="882086.SacxiDRAFT_0776"/>
<dbReference type="OrthoDB" id="4551029at2"/>
<name>I0UYT9_9PSEU</name>
<dbReference type="RefSeq" id="WP_006237155.1">
    <property type="nucleotide sequence ID" value="NZ_JH636049.1"/>
</dbReference>
<dbReference type="Proteomes" id="UP000004691">
    <property type="component" value="Unassembled WGS sequence"/>
</dbReference>
<accession>I0UYT9</accession>
<gene>
    <name evidence="2" type="ORF">SacxiDRAFT_0776</name>
</gene>
<dbReference type="InterPro" id="IPR021295">
    <property type="entry name" value="DUF2867"/>
</dbReference>
<keyword evidence="3" id="KW-1185">Reference proteome</keyword>